<dbReference type="PANTHER" id="PTHR12169">
    <property type="entry name" value="ATPASE N2B"/>
    <property type="match status" value="1"/>
</dbReference>
<sequence>MLKFLSHLHTAIQTMNYPRHTIGPEAEYQALMQAGELKPDPDQAKAVASLERLYRVLVAYPEIRSQRNGFTFRNWWPAHFFPWFGKKLPLSQGIYLYGGVGRGKSMLMDLFFSVAPVTSKRRVHFHEFMLEIHARLKEAHDLAAEKRQRRGGRARDIDPIPMIARAIASEATLLCFDELQVTDIADAMVLTRLFKELFDQGVIVVATSNRPPDDLYKHGLNRQRFLPFIENIKEKLEIIPLEGPIDYRYNRLKGAETYYFPIDEESTAKLSATFFRLTDRRVEDRAKVPSETLSVQGRILFVPKAARGVAVFSFKRLCANPLGPADYLAIARTYHTVIMVAIPQFGQENNDQAKRFISFIDALYEYNVKFLCSAAVPPQLLYAGGEISFEFERTISRLIEMQSEDYLTRGHGKTVAG</sequence>
<name>A0A1I4U1A9_9PROT</name>
<dbReference type="PANTHER" id="PTHR12169:SF6">
    <property type="entry name" value="AFG1-LIKE ATPASE"/>
    <property type="match status" value="1"/>
</dbReference>
<dbReference type="GO" id="GO:0051301">
    <property type="term" value="P:cell division"/>
    <property type="evidence" value="ECO:0007669"/>
    <property type="project" value="UniProtKB-KW"/>
</dbReference>
<dbReference type="STRING" id="52442.SAMN05421880_1374"/>
<organism evidence="3 4">
    <name type="scientific">Nitrosomonas nitrosa</name>
    <dbReference type="NCBI Taxonomy" id="52442"/>
    <lineage>
        <taxon>Bacteria</taxon>
        <taxon>Pseudomonadati</taxon>
        <taxon>Pseudomonadota</taxon>
        <taxon>Betaproteobacteria</taxon>
        <taxon>Nitrosomonadales</taxon>
        <taxon>Nitrosomonadaceae</taxon>
        <taxon>Nitrosomonas</taxon>
    </lineage>
</organism>
<dbReference type="Pfam" id="PF03969">
    <property type="entry name" value="AFG1_ATPase"/>
    <property type="match status" value="1"/>
</dbReference>
<dbReference type="GO" id="GO:0016887">
    <property type="term" value="F:ATP hydrolysis activity"/>
    <property type="evidence" value="ECO:0007669"/>
    <property type="project" value="InterPro"/>
</dbReference>
<keyword evidence="3" id="KW-0131">Cell cycle</keyword>
<keyword evidence="3" id="KW-0132">Cell division</keyword>
<dbReference type="SUPFAM" id="SSF52540">
    <property type="entry name" value="P-loop containing nucleoside triphosphate hydrolases"/>
    <property type="match status" value="1"/>
</dbReference>
<proteinExistence type="predicted"/>
<evidence type="ECO:0000313" key="4">
    <source>
        <dbReference type="Proteomes" id="UP000199561"/>
    </source>
</evidence>
<dbReference type="NCBIfam" id="NF040713">
    <property type="entry name" value="ZapE"/>
    <property type="match status" value="1"/>
</dbReference>
<dbReference type="Gene3D" id="3.40.50.300">
    <property type="entry name" value="P-loop containing nucleotide triphosphate hydrolases"/>
    <property type="match status" value="1"/>
</dbReference>
<dbReference type="InterPro" id="IPR005654">
    <property type="entry name" value="ATPase_AFG1-like"/>
</dbReference>
<evidence type="ECO:0000313" key="3">
    <source>
        <dbReference type="EMBL" id="SFM82601.1"/>
    </source>
</evidence>
<dbReference type="GO" id="GO:0005737">
    <property type="term" value="C:cytoplasm"/>
    <property type="evidence" value="ECO:0007669"/>
    <property type="project" value="TreeGrafter"/>
</dbReference>
<dbReference type="InterPro" id="IPR027417">
    <property type="entry name" value="P-loop_NTPase"/>
</dbReference>
<accession>A0A1I4U1A9</accession>
<dbReference type="GO" id="GO:0005524">
    <property type="term" value="F:ATP binding"/>
    <property type="evidence" value="ECO:0007669"/>
    <property type="project" value="UniProtKB-KW"/>
</dbReference>
<dbReference type="AlphaFoldDB" id="A0A1I4U1A9"/>
<keyword evidence="2" id="KW-0067">ATP-binding</keyword>
<dbReference type="CDD" id="cd00267">
    <property type="entry name" value="ABC_ATPase"/>
    <property type="match status" value="1"/>
</dbReference>
<keyword evidence="4" id="KW-1185">Reference proteome</keyword>
<keyword evidence="1" id="KW-0547">Nucleotide-binding</keyword>
<reference evidence="3 4" key="1">
    <citation type="submission" date="2016-10" db="EMBL/GenBank/DDBJ databases">
        <authorList>
            <person name="de Groot N.N."/>
        </authorList>
    </citation>
    <scope>NUCLEOTIDE SEQUENCE [LARGE SCALE GENOMIC DNA]</scope>
    <source>
        <strain evidence="3 4">Nm146</strain>
    </source>
</reference>
<protein>
    <submittedName>
        <fullName evidence="3">Cell division protein ZapE</fullName>
    </submittedName>
</protein>
<gene>
    <name evidence="3" type="ORF">SAMN05421880_1374</name>
</gene>
<dbReference type="EMBL" id="FOUF01000037">
    <property type="protein sequence ID" value="SFM82601.1"/>
    <property type="molecule type" value="Genomic_DNA"/>
</dbReference>
<evidence type="ECO:0000256" key="1">
    <source>
        <dbReference type="ARBA" id="ARBA00022741"/>
    </source>
</evidence>
<dbReference type="Proteomes" id="UP000199561">
    <property type="component" value="Unassembled WGS sequence"/>
</dbReference>
<evidence type="ECO:0000256" key="2">
    <source>
        <dbReference type="ARBA" id="ARBA00022840"/>
    </source>
</evidence>